<comment type="caution">
    <text evidence="2">The sequence shown here is derived from an EMBL/GenBank/DDBJ whole genome shotgun (WGS) entry which is preliminary data.</text>
</comment>
<dbReference type="PROSITE" id="PS51819">
    <property type="entry name" value="VOC"/>
    <property type="match status" value="1"/>
</dbReference>
<proteinExistence type="predicted"/>
<gene>
    <name evidence="2" type="ORF">FKG94_10220</name>
</gene>
<dbReference type="AlphaFoldDB" id="A0A545TS38"/>
<dbReference type="PANTHER" id="PTHR36113:SF1">
    <property type="entry name" value="GLYOXALASE_BLEOMYCIN RESISTANCE PROTEIN_DIOXYGENASE"/>
    <property type="match status" value="1"/>
</dbReference>
<protein>
    <submittedName>
        <fullName evidence="2">Glyoxalase/bleomycin resistance/extradiol dioxygenase family protein</fullName>
    </submittedName>
</protein>
<sequence length="129" mass="14697">MKIEHIAIWAEDIEKLKAFYTTYFKAKPGNKYFNRKKGFSSYFLTFETGARLEIMQMPSIPKTRNDPYRQFTGFIHLAISVGSKENVDSLTARLAGAGHEVVDGLRTTGDGYYESVVLDPEHNRIEITV</sequence>
<keyword evidence="2" id="KW-0560">Oxidoreductase</keyword>
<evidence type="ECO:0000313" key="3">
    <source>
        <dbReference type="Proteomes" id="UP000319732"/>
    </source>
</evidence>
<dbReference type="Gene3D" id="3.10.180.10">
    <property type="entry name" value="2,3-Dihydroxybiphenyl 1,2-Dioxygenase, domain 1"/>
    <property type="match status" value="1"/>
</dbReference>
<dbReference type="Pfam" id="PF00903">
    <property type="entry name" value="Glyoxalase"/>
    <property type="match status" value="1"/>
</dbReference>
<accession>A0A545TS38</accession>
<evidence type="ECO:0000259" key="1">
    <source>
        <dbReference type="PROSITE" id="PS51819"/>
    </source>
</evidence>
<dbReference type="SUPFAM" id="SSF54593">
    <property type="entry name" value="Glyoxalase/Bleomycin resistance protein/Dihydroxybiphenyl dioxygenase"/>
    <property type="match status" value="1"/>
</dbReference>
<reference evidence="2 3" key="1">
    <citation type="submission" date="2019-06" db="EMBL/GenBank/DDBJ databases">
        <title>Whole genome sequence for Cellvibrionaceae sp. R142.</title>
        <authorList>
            <person name="Wang G."/>
        </authorList>
    </citation>
    <scope>NUCLEOTIDE SEQUENCE [LARGE SCALE GENOMIC DNA]</scope>
    <source>
        <strain evidence="2 3">R142</strain>
    </source>
</reference>
<keyword evidence="2" id="KW-0223">Dioxygenase</keyword>
<dbReference type="InterPro" id="IPR029068">
    <property type="entry name" value="Glyas_Bleomycin-R_OHBP_Dase"/>
</dbReference>
<dbReference type="OrthoDB" id="9795618at2"/>
<evidence type="ECO:0000313" key="2">
    <source>
        <dbReference type="EMBL" id="TQV80040.1"/>
    </source>
</evidence>
<name>A0A545TS38_9GAMM</name>
<feature type="domain" description="VOC" evidence="1">
    <location>
        <begin position="2"/>
        <end position="129"/>
    </location>
</feature>
<dbReference type="InterPro" id="IPR004360">
    <property type="entry name" value="Glyas_Fos-R_dOase_dom"/>
</dbReference>
<dbReference type="RefSeq" id="WP_142904140.1">
    <property type="nucleotide sequence ID" value="NZ_ML660092.1"/>
</dbReference>
<dbReference type="EMBL" id="VHSG01000010">
    <property type="protein sequence ID" value="TQV80040.1"/>
    <property type="molecule type" value="Genomic_DNA"/>
</dbReference>
<dbReference type="InterPro" id="IPR037523">
    <property type="entry name" value="VOC_core"/>
</dbReference>
<dbReference type="Proteomes" id="UP000319732">
    <property type="component" value="Unassembled WGS sequence"/>
</dbReference>
<dbReference type="PANTHER" id="PTHR36113">
    <property type="entry name" value="LYASE, PUTATIVE-RELATED-RELATED"/>
    <property type="match status" value="1"/>
</dbReference>
<dbReference type="GO" id="GO:0051213">
    <property type="term" value="F:dioxygenase activity"/>
    <property type="evidence" value="ECO:0007669"/>
    <property type="project" value="UniProtKB-KW"/>
</dbReference>
<organism evidence="2 3">
    <name type="scientific">Exilibacterium tricleocarpae</name>
    <dbReference type="NCBI Taxonomy" id="2591008"/>
    <lineage>
        <taxon>Bacteria</taxon>
        <taxon>Pseudomonadati</taxon>
        <taxon>Pseudomonadota</taxon>
        <taxon>Gammaproteobacteria</taxon>
        <taxon>Cellvibrionales</taxon>
        <taxon>Cellvibrionaceae</taxon>
        <taxon>Exilibacterium</taxon>
    </lineage>
</organism>
<keyword evidence="3" id="KW-1185">Reference proteome</keyword>
<dbReference type="InterPro" id="IPR051332">
    <property type="entry name" value="Fosfomycin_Res_Enzymes"/>
</dbReference>